<dbReference type="InterPro" id="IPR009061">
    <property type="entry name" value="DNA-bd_dom_put_sf"/>
</dbReference>
<dbReference type="InterPro" id="IPR010093">
    <property type="entry name" value="SinI_DNA-bd"/>
</dbReference>
<dbReference type="Pfam" id="PF12728">
    <property type="entry name" value="HTH_17"/>
    <property type="match status" value="1"/>
</dbReference>
<sequence length="221" mass="25059">MKQEQPKLFRISKAAHELGLSSKTVRRWIKQEKIQAIWVGKEARIPRSEIEKFVGTANSRFLILYGRVSGQGQKNDLKTQIDRLQAWATTERSGQKEQILTLSDMGSGLKASRKNLQKLLKLVVEDHVSEVVVTCADRLTRCGLEYLQTLFTSFDVTFTVLESDATKIPEQELTDDLLAIITAFSGRLYGMRSHKQKELIKCVQEVLNAPEFLSDIHADPL</sequence>
<dbReference type="EMBL" id="BIXY01000028">
    <property type="protein sequence ID" value="GCF08694.1"/>
    <property type="molecule type" value="Genomic_DNA"/>
</dbReference>
<dbReference type="PANTHER" id="PTHR36172:SF1">
    <property type="entry name" value="RESOLVASE-RELATED"/>
    <property type="match status" value="1"/>
</dbReference>
<dbReference type="Proteomes" id="UP000322530">
    <property type="component" value="Unassembled WGS sequence"/>
</dbReference>
<protein>
    <submittedName>
        <fullName evidence="2">IS607 family transposase</fullName>
    </submittedName>
</protein>
<gene>
    <name evidence="2" type="ORF">KDI_22580</name>
</gene>
<evidence type="ECO:0000313" key="3">
    <source>
        <dbReference type="Proteomes" id="UP000322530"/>
    </source>
</evidence>
<dbReference type="AlphaFoldDB" id="A0A5A5TCL6"/>
<dbReference type="Pfam" id="PF00239">
    <property type="entry name" value="Resolvase"/>
    <property type="match status" value="1"/>
</dbReference>
<dbReference type="RefSeq" id="WP_172632051.1">
    <property type="nucleotide sequence ID" value="NZ_BIXY01000028.1"/>
</dbReference>
<feature type="domain" description="Resolvase/invertase-type recombinase catalytic" evidence="1">
    <location>
        <begin position="61"/>
        <end position="207"/>
    </location>
</feature>
<dbReference type="InterPro" id="IPR041657">
    <property type="entry name" value="HTH_17"/>
</dbReference>
<dbReference type="PANTHER" id="PTHR36172">
    <property type="match status" value="1"/>
</dbReference>
<dbReference type="SUPFAM" id="SSF46955">
    <property type="entry name" value="Putative DNA-binding domain"/>
    <property type="match status" value="1"/>
</dbReference>
<accession>A0A5A5TCL6</accession>
<evidence type="ECO:0000259" key="1">
    <source>
        <dbReference type="PROSITE" id="PS51736"/>
    </source>
</evidence>
<dbReference type="InterPro" id="IPR048046">
    <property type="entry name" value="Transpos_IS607"/>
</dbReference>
<dbReference type="Gene3D" id="1.10.287.2170">
    <property type="match status" value="1"/>
</dbReference>
<dbReference type="NCBIfam" id="TIGR01764">
    <property type="entry name" value="excise"/>
    <property type="match status" value="1"/>
</dbReference>
<evidence type="ECO:0000313" key="2">
    <source>
        <dbReference type="EMBL" id="GCF08694.1"/>
    </source>
</evidence>
<dbReference type="NCBIfam" id="NF033518">
    <property type="entry name" value="transpos_IS607"/>
    <property type="match status" value="1"/>
</dbReference>
<comment type="caution">
    <text evidence="2">The sequence shown here is derived from an EMBL/GenBank/DDBJ whole genome shotgun (WGS) entry which is preliminary data.</text>
</comment>
<dbReference type="PROSITE" id="PS51736">
    <property type="entry name" value="RECOMBINASES_3"/>
    <property type="match status" value="1"/>
</dbReference>
<dbReference type="InterPro" id="IPR006119">
    <property type="entry name" value="Resolv_N"/>
</dbReference>
<dbReference type="GO" id="GO:0003677">
    <property type="term" value="F:DNA binding"/>
    <property type="evidence" value="ECO:0007669"/>
    <property type="project" value="InterPro"/>
</dbReference>
<reference evidence="2 3" key="1">
    <citation type="submission" date="2019-01" db="EMBL/GenBank/DDBJ databases">
        <title>Draft genome sequence of Dictyobacter sp. Uno17.</title>
        <authorList>
            <person name="Wang C.M."/>
            <person name="Zheng Y."/>
            <person name="Sakai Y."/>
            <person name="Abe K."/>
            <person name="Yokota A."/>
            <person name="Yabe S."/>
        </authorList>
    </citation>
    <scope>NUCLEOTIDE SEQUENCE [LARGE SCALE GENOMIC DNA]</scope>
    <source>
        <strain evidence="2 3">Uno17</strain>
    </source>
</reference>
<proteinExistence type="predicted"/>
<organism evidence="2 3">
    <name type="scientific">Dictyobacter arantiisoli</name>
    <dbReference type="NCBI Taxonomy" id="2014874"/>
    <lineage>
        <taxon>Bacteria</taxon>
        <taxon>Bacillati</taxon>
        <taxon>Chloroflexota</taxon>
        <taxon>Ktedonobacteria</taxon>
        <taxon>Ktedonobacterales</taxon>
        <taxon>Dictyobacteraceae</taxon>
        <taxon>Dictyobacter</taxon>
    </lineage>
</organism>
<dbReference type="SMART" id="SM00857">
    <property type="entry name" value="Resolvase"/>
    <property type="match status" value="1"/>
</dbReference>
<dbReference type="InterPro" id="IPR036162">
    <property type="entry name" value="Resolvase-like_N_sf"/>
</dbReference>
<dbReference type="Gene3D" id="3.40.50.1390">
    <property type="entry name" value="Resolvase, N-terminal catalytic domain"/>
    <property type="match status" value="1"/>
</dbReference>
<dbReference type="InterPro" id="IPR051491">
    <property type="entry name" value="Recombinase/Transposase-rel"/>
</dbReference>
<keyword evidence="3" id="KW-1185">Reference proteome</keyword>
<name>A0A5A5TCL6_9CHLR</name>
<dbReference type="SUPFAM" id="SSF53041">
    <property type="entry name" value="Resolvase-like"/>
    <property type="match status" value="1"/>
</dbReference>
<dbReference type="GO" id="GO:0000150">
    <property type="term" value="F:DNA strand exchange activity"/>
    <property type="evidence" value="ECO:0007669"/>
    <property type="project" value="InterPro"/>
</dbReference>